<evidence type="ECO:0000313" key="3">
    <source>
        <dbReference type="Proteomes" id="UP000315010"/>
    </source>
</evidence>
<accession>A0A5C5YXD9</accession>
<organism evidence="2 3">
    <name type="scientific">Novipirellula herctigrandis</name>
    <dbReference type="NCBI Taxonomy" id="2527986"/>
    <lineage>
        <taxon>Bacteria</taxon>
        <taxon>Pseudomonadati</taxon>
        <taxon>Planctomycetota</taxon>
        <taxon>Planctomycetia</taxon>
        <taxon>Pirellulales</taxon>
        <taxon>Pirellulaceae</taxon>
        <taxon>Novipirellula</taxon>
    </lineage>
</organism>
<evidence type="ECO:0008006" key="4">
    <source>
        <dbReference type="Google" id="ProtNLM"/>
    </source>
</evidence>
<proteinExistence type="predicted"/>
<evidence type="ECO:0000256" key="1">
    <source>
        <dbReference type="SAM" id="SignalP"/>
    </source>
</evidence>
<sequence length="222" mass="23219" precursor="true">MKQLLPFALTITMVSSLMTSPANGEIVTYTPAFDATLRDDGFDGTFDSGGNANPFNSIQRTDNVVNEVLFFEFDLTGLDSSAVVESASISFTILGTPTASGNIDILAYQADGVLTFPDDGSRIAQTVANYDPITLGGGTISVVLNTAVVNGFLNSGSYLGIRMQGSETNAATDIRGISTTAAGIPPTLSLSVVAVPEPTSFALILVSVLPAIACRRRKRTLK</sequence>
<gene>
    <name evidence="2" type="ORF">CA13_11000</name>
</gene>
<feature type="signal peptide" evidence="1">
    <location>
        <begin position="1"/>
        <end position="24"/>
    </location>
</feature>
<feature type="chain" id="PRO_5023127551" description="PEP-CTERM protein-sorting domain-containing protein" evidence="1">
    <location>
        <begin position="25"/>
        <end position="222"/>
    </location>
</feature>
<dbReference type="Proteomes" id="UP000315010">
    <property type="component" value="Unassembled WGS sequence"/>
</dbReference>
<evidence type="ECO:0000313" key="2">
    <source>
        <dbReference type="EMBL" id="TWT79694.1"/>
    </source>
</evidence>
<dbReference type="EMBL" id="SJPJ01000001">
    <property type="protein sequence ID" value="TWT79694.1"/>
    <property type="molecule type" value="Genomic_DNA"/>
</dbReference>
<keyword evidence="3" id="KW-1185">Reference proteome</keyword>
<reference evidence="2 3" key="1">
    <citation type="submission" date="2019-02" db="EMBL/GenBank/DDBJ databases">
        <title>Deep-cultivation of Planctomycetes and their phenomic and genomic characterization uncovers novel biology.</title>
        <authorList>
            <person name="Wiegand S."/>
            <person name="Jogler M."/>
            <person name="Boedeker C."/>
            <person name="Pinto D."/>
            <person name="Vollmers J."/>
            <person name="Rivas-Marin E."/>
            <person name="Kohn T."/>
            <person name="Peeters S.H."/>
            <person name="Heuer A."/>
            <person name="Rast P."/>
            <person name="Oberbeckmann S."/>
            <person name="Bunk B."/>
            <person name="Jeske O."/>
            <person name="Meyerdierks A."/>
            <person name="Storesund J.E."/>
            <person name="Kallscheuer N."/>
            <person name="Luecker S."/>
            <person name="Lage O.M."/>
            <person name="Pohl T."/>
            <person name="Merkel B.J."/>
            <person name="Hornburger P."/>
            <person name="Mueller R.-W."/>
            <person name="Bruemmer F."/>
            <person name="Labrenz M."/>
            <person name="Spormann A.M."/>
            <person name="Op Den Camp H."/>
            <person name="Overmann J."/>
            <person name="Amann R."/>
            <person name="Jetten M.S.M."/>
            <person name="Mascher T."/>
            <person name="Medema M.H."/>
            <person name="Devos D.P."/>
            <person name="Kaster A.-K."/>
            <person name="Ovreas L."/>
            <person name="Rohde M."/>
            <person name="Galperin M.Y."/>
            <person name="Jogler C."/>
        </authorList>
    </citation>
    <scope>NUCLEOTIDE SEQUENCE [LARGE SCALE GENOMIC DNA]</scope>
    <source>
        <strain evidence="2 3">CA13</strain>
    </source>
</reference>
<protein>
    <recommendedName>
        <fullName evidence="4">PEP-CTERM protein-sorting domain-containing protein</fullName>
    </recommendedName>
</protein>
<dbReference type="AlphaFoldDB" id="A0A5C5YXD9"/>
<keyword evidence="1" id="KW-0732">Signal</keyword>
<comment type="caution">
    <text evidence="2">The sequence shown here is derived from an EMBL/GenBank/DDBJ whole genome shotgun (WGS) entry which is preliminary data.</text>
</comment>
<name>A0A5C5YXD9_9BACT</name>